<organism evidence="2 3">
    <name type="scientific">Christiangramia sediminicola</name>
    <dbReference type="NCBI Taxonomy" id="3073267"/>
    <lineage>
        <taxon>Bacteria</taxon>
        <taxon>Pseudomonadati</taxon>
        <taxon>Bacteroidota</taxon>
        <taxon>Flavobacteriia</taxon>
        <taxon>Flavobacteriales</taxon>
        <taxon>Flavobacteriaceae</taxon>
        <taxon>Christiangramia</taxon>
    </lineage>
</organism>
<evidence type="ECO:0000313" key="3">
    <source>
        <dbReference type="Proteomes" id="UP001257234"/>
    </source>
</evidence>
<dbReference type="Pfam" id="PF13712">
    <property type="entry name" value="Glyco_tranf_2_5"/>
    <property type="match status" value="1"/>
</dbReference>
<dbReference type="RefSeq" id="WP_309560568.1">
    <property type="nucleotide sequence ID" value="NZ_JAVJIU010000001.1"/>
</dbReference>
<dbReference type="InterPro" id="IPR059123">
    <property type="entry name" value="StrF_dom"/>
</dbReference>
<dbReference type="Proteomes" id="UP001257234">
    <property type="component" value="Unassembled WGS sequence"/>
</dbReference>
<accession>A0ABU1EN94</accession>
<gene>
    <name evidence="2" type="ORF">RE431_03520</name>
</gene>
<proteinExistence type="predicted"/>
<reference evidence="3" key="1">
    <citation type="submission" date="2023-07" db="EMBL/GenBank/DDBJ databases">
        <title>Christiangramia sp. SM2212., a novel bacterium of the family Flavobacteriaceae isolated from the sea sediment.</title>
        <authorList>
            <person name="Wang J."/>
            <person name="Zhang X."/>
        </authorList>
    </citation>
    <scope>NUCLEOTIDE SEQUENCE [LARGE SCALE GENOMIC DNA]</scope>
    <source>
        <strain evidence="3">SM2212</strain>
    </source>
</reference>
<dbReference type="SUPFAM" id="SSF53448">
    <property type="entry name" value="Nucleotide-diphospho-sugar transferases"/>
    <property type="match status" value="1"/>
</dbReference>
<protein>
    <submittedName>
        <fullName evidence="2">Glycosyltransferase</fullName>
    </submittedName>
</protein>
<dbReference type="Gene3D" id="3.90.550.10">
    <property type="entry name" value="Spore Coat Polysaccharide Biosynthesis Protein SpsA, Chain A"/>
    <property type="match status" value="1"/>
</dbReference>
<comment type="caution">
    <text evidence="2">The sequence shown here is derived from an EMBL/GenBank/DDBJ whole genome shotgun (WGS) entry which is preliminary data.</text>
</comment>
<sequence length="268" mass="31351">MISIIISSYRESYFENLKYNIHKSIGAVDFEVVRIYNPAKMSLNKAYNLGAEKAKFPYLVFLHEDVTILSENWGEVLISYLKDQSVGIIGLAGNKKKFNLPTGCETGINKYRKVFVTHLPSEVLAAGHKEPTEVRTLDGVFLATRKEIWKSIKFNENIAGFHFYDLDFSLRVDRHYQNYVISSIKLLHHSLGNFGDEWIKSNLDFHNRAYEFDIPTKEEKEQVRIFWYKRLKNEDISFILKLKYLARMGVGMESIKYALRFLINHNYQ</sequence>
<evidence type="ECO:0000313" key="2">
    <source>
        <dbReference type="EMBL" id="MDR5589693.1"/>
    </source>
</evidence>
<keyword evidence="3" id="KW-1185">Reference proteome</keyword>
<feature type="domain" description="Streptomycin biosynthesis protein StrF" evidence="1">
    <location>
        <begin position="4"/>
        <end position="184"/>
    </location>
</feature>
<dbReference type="InterPro" id="IPR029044">
    <property type="entry name" value="Nucleotide-diphossugar_trans"/>
</dbReference>
<evidence type="ECO:0000259" key="1">
    <source>
        <dbReference type="Pfam" id="PF13712"/>
    </source>
</evidence>
<name>A0ABU1EN94_9FLAO</name>
<dbReference type="EMBL" id="JAVJIU010000001">
    <property type="protein sequence ID" value="MDR5589693.1"/>
    <property type="molecule type" value="Genomic_DNA"/>
</dbReference>